<dbReference type="AlphaFoldDB" id="A0A3S2UU77"/>
<name>A0A3S2UU77_9SPHN</name>
<gene>
    <name evidence="4" type="ORF">EOE18_03650</name>
</gene>
<reference evidence="4 5" key="1">
    <citation type="submission" date="2019-01" db="EMBL/GenBank/DDBJ databases">
        <authorList>
            <person name="Chen W.-M."/>
        </authorList>
    </citation>
    <scope>NUCLEOTIDE SEQUENCE [LARGE SCALE GENOMIC DNA]</scope>
    <source>
        <strain evidence="4 5">FSY-9</strain>
    </source>
</reference>
<comment type="caution">
    <text evidence="4">The sequence shown here is derived from an EMBL/GenBank/DDBJ whole genome shotgun (WGS) entry which is preliminary data.</text>
</comment>
<organism evidence="4 5">
    <name type="scientific">Novosphingobium umbonatum</name>
    <dbReference type="NCBI Taxonomy" id="1908524"/>
    <lineage>
        <taxon>Bacteria</taxon>
        <taxon>Pseudomonadati</taxon>
        <taxon>Pseudomonadota</taxon>
        <taxon>Alphaproteobacteria</taxon>
        <taxon>Sphingomonadales</taxon>
        <taxon>Sphingomonadaceae</taxon>
        <taxon>Novosphingobium</taxon>
    </lineage>
</organism>
<dbReference type="Pfam" id="PF13505">
    <property type="entry name" value="OMP_b-brl"/>
    <property type="match status" value="1"/>
</dbReference>
<sequence length="190" mass="20372">MKNFVMLSAAVVLAAMSSNAYAAAPGGARVEAVVGYDKVSDSAYYNGTKVTVSRSGVAYGVAAGYDVPVAEQIALGLDAEVAGSTVKNEFVYYGYTDKITAGRDLYVGARLTFAAADRLNLYVKAGYSNAQLKEAYRSYSDSTNFDGFRTGLGAQFNLTKSAYVLAEYRYSTYKDGFTRDQLVTGLGVRF</sequence>
<dbReference type="RefSeq" id="WP_127706321.1">
    <property type="nucleotide sequence ID" value="NZ_SACO01000002.1"/>
</dbReference>
<dbReference type="InterPro" id="IPR011250">
    <property type="entry name" value="OMP/PagP_B-barrel"/>
</dbReference>
<dbReference type="EMBL" id="SACO01000002">
    <property type="protein sequence ID" value="RVU07058.1"/>
    <property type="molecule type" value="Genomic_DNA"/>
</dbReference>
<feature type="domain" description="Outer membrane protein beta-barrel" evidence="3">
    <location>
        <begin position="9"/>
        <end position="190"/>
    </location>
</feature>
<evidence type="ECO:0000259" key="3">
    <source>
        <dbReference type="Pfam" id="PF13505"/>
    </source>
</evidence>
<protein>
    <submittedName>
        <fullName evidence="4">Porin family protein</fullName>
    </submittedName>
</protein>
<feature type="chain" id="PRO_5018637122" evidence="2">
    <location>
        <begin position="23"/>
        <end position="190"/>
    </location>
</feature>
<dbReference type="Gene3D" id="2.40.160.20">
    <property type="match status" value="1"/>
</dbReference>
<keyword evidence="5" id="KW-1185">Reference proteome</keyword>
<evidence type="ECO:0000256" key="2">
    <source>
        <dbReference type="SAM" id="SignalP"/>
    </source>
</evidence>
<proteinExistence type="predicted"/>
<dbReference type="SUPFAM" id="SSF56925">
    <property type="entry name" value="OMPA-like"/>
    <property type="match status" value="1"/>
</dbReference>
<dbReference type="Proteomes" id="UP000282837">
    <property type="component" value="Unassembled WGS sequence"/>
</dbReference>
<evidence type="ECO:0000313" key="4">
    <source>
        <dbReference type="EMBL" id="RVU07058.1"/>
    </source>
</evidence>
<dbReference type="InterPro" id="IPR027385">
    <property type="entry name" value="Beta-barrel_OMP"/>
</dbReference>
<feature type="signal peptide" evidence="2">
    <location>
        <begin position="1"/>
        <end position="22"/>
    </location>
</feature>
<dbReference type="OrthoDB" id="8222426at2"/>
<keyword evidence="1 2" id="KW-0732">Signal</keyword>
<evidence type="ECO:0000256" key="1">
    <source>
        <dbReference type="ARBA" id="ARBA00022729"/>
    </source>
</evidence>
<accession>A0A3S2UU77</accession>
<evidence type="ECO:0000313" key="5">
    <source>
        <dbReference type="Proteomes" id="UP000282837"/>
    </source>
</evidence>